<comment type="caution">
    <text evidence="2">The sequence shown here is derived from an EMBL/GenBank/DDBJ whole genome shotgun (WGS) entry which is preliminary data.</text>
</comment>
<dbReference type="SUPFAM" id="SSF51430">
    <property type="entry name" value="NAD(P)-linked oxidoreductase"/>
    <property type="match status" value="1"/>
</dbReference>
<dbReference type="InterPro" id="IPR053135">
    <property type="entry name" value="AKR2_Oxidoreductase"/>
</dbReference>
<dbReference type="Proteomes" id="UP001209229">
    <property type="component" value="Unassembled WGS sequence"/>
</dbReference>
<gene>
    <name evidence="2" type="ORF">OM075_06385</name>
</gene>
<dbReference type="PANTHER" id="PTHR43312:SF2">
    <property type="entry name" value="OXIDOREDUCTASE"/>
    <property type="match status" value="1"/>
</dbReference>
<dbReference type="PANTHER" id="PTHR43312">
    <property type="entry name" value="D-THREO-ALDOSE 1-DEHYDROGENASE"/>
    <property type="match status" value="1"/>
</dbReference>
<dbReference type="Pfam" id="PF00248">
    <property type="entry name" value="Aldo_ket_red"/>
    <property type="match status" value="1"/>
</dbReference>
<name>A0AAE3SE36_9BACT</name>
<sequence>MEYRRFGKTEKEISVITLGGMRFKQAWNEPRNVVDKETQDHCTQMVDLALKNGINHFETAYGYMKSEHAFGKTLHDELKLDRSSYYLMTKGREYSADDMRRLVEQQLKNLKTDYFDFYGWHGLNSREIFNNACKSNGAVEELLKMKEEGIIKHVGFSTHASVDVIEDAILTDYFEFVNLHYYYFNQTNQRAVDLAKEKDLGVFIISPNDKGGQLYKAPQKVKNAIPHSTPIQWNARFCLNTPGIHTLSFGMTEEAHFNEMKGIFDFTQETLEQDQKTKQVLDDMENDDPYAKYKGTELRDHSGELNIEWLLRWRKLWKCYDMLDFAKYRYKELKTPNDWVPGVYATAENISKIDFSKVSDSIPLKEMLLELHDALYVNPDQKRFDPKTLKLNLGEQ</sequence>
<accession>A0AAE3SE36</accession>
<feature type="domain" description="NADP-dependent oxidoreductase" evidence="1">
    <location>
        <begin position="16"/>
        <end position="211"/>
    </location>
</feature>
<evidence type="ECO:0000259" key="1">
    <source>
        <dbReference type="Pfam" id="PF00248"/>
    </source>
</evidence>
<proteinExistence type="predicted"/>
<dbReference type="InterPro" id="IPR036812">
    <property type="entry name" value="NAD(P)_OxRdtase_dom_sf"/>
</dbReference>
<keyword evidence="3" id="KW-1185">Reference proteome</keyword>
<dbReference type="Gene3D" id="3.20.20.100">
    <property type="entry name" value="NADP-dependent oxidoreductase domain"/>
    <property type="match status" value="1"/>
</dbReference>
<dbReference type="CDD" id="cd19096">
    <property type="entry name" value="AKR_Fe-S_oxidoreductase"/>
    <property type="match status" value="1"/>
</dbReference>
<evidence type="ECO:0000313" key="3">
    <source>
        <dbReference type="Proteomes" id="UP001209229"/>
    </source>
</evidence>
<evidence type="ECO:0000313" key="2">
    <source>
        <dbReference type="EMBL" id="MCW3786088.1"/>
    </source>
</evidence>
<organism evidence="2 3">
    <name type="scientific">Plebeiibacterium sediminum</name>
    <dbReference type="NCBI Taxonomy" id="2992112"/>
    <lineage>
        <taxon>Bacteria</taxon>
        <taxon>Pseudomonadati</taxon>
        <taxon>Bacteroidota</taxon>
        <taxon>Bacteroidia</taxon>
        <taxon>Marinilabiliales</taxon>
        <taxon>Marinilabiliaceae</taxon>
        <taxon>Plebeiibacterium</taxon>
    </lineage>
</organism>
<dbReference type="EMBL" id="JAPDPJ010000010">
    <property type="protein sequence ID" value="MCW3786088.1"/>
    <property type="molecule type" value="Genomic_DNA"/>
</dbReference>
<dbReference type="RefSeq" id="WP_301189658.1">
    <property type="nucleotide sequence ID" value="NZ_JAPDPJ010000010.1"/>
</dbReference>
<dbReference type="InterPro" id="IPR023210">
    <property type="entry name" value="NADP_OxRdtase_dom"/>
</dbReference>
<protein>
    <submittedName>
        <fullName evidence="2">Aldo/keto reductase</fullName>
    </submittedName>
</protein>
<dbReference type="AlphaFoldDB" id="A0AAE3SE36"/>
<reference evidence="2" key="1">
    <citation type="submission" date="2022-10" db="EMBL/GenBank/DDBJ databases">
        <authorList>
            <person name="Yu W.X."/>
        </authorList>
    </citation>
    <scope>NUCLEOTIDE SEQUENCE</scope>
    <source>
        <strain evidence="2">AAT</strain>
    </source>
</reference>